<name>A0A9R1PXH3_TRITD</name>
<dbReference type="PRINTS" id="PR00597">
    <property type="entry name" value="GELSOLIN"/>
</dbReference>
<dbReference type="PROSITE" id="PS51089">
    <property type="entry name" value="HP"/>
    <property type="match status" value="1"/>
</dbReference>
<dbReference type="EMBL" id="LT934114">
    <property type="protein sequence ID" value="VAH51358.1"/>
    <property type="molecule type" value="Genomic_DNA"/>
</dbReference>
<keyword evidence="4" id="KW-0009">Actin-binding</keyword>
<dbReference type="Pfam" id="PF02209">
    <property type="entry name" value="VHP"/>
    <property type="match status" value="1"/>
</dbReference>
<dbReference type="InterPro" id="IPR036180">
    <property type="entry name" value="Gelsolin-like_dom_sf"/>
</dbReference>
<dbReference type="SUPFAM" id="SSF82754">
    <property type="entry name" value="C-terminal, gelsolin-like domain of Sec23/24"/>
    <property type="match status" value="1"/>
</dbReference>
<dbReference type="PANTHER" id="PTHR11977:SF49">
    <property type="entry name" value="VILLIN-4"/>
    <property type="match status" value="1"/>
</dbReference>
<proteinExistence type="inferred from homology"/>
<sequence>MYLIQSPTCTDTSVFAVPIILLLGVQDGNLKVKEIHHFTQDDLMAEDVFVLDCHSYIFVWVGQEVDAKVKTQAMDIGEKFLVRDFLMKNLSRETTIFTVSEGSEPQIFTRFFTWDSAKSLMHGSSYQRRLAILKGGAAKLLDKPKRRTPAVSGRSAAQDKAQRSRSMSTSPECHRIRGRSPAFAALTSAFEKPSTRNLSTPPPAVKKLFPKSTGPDTSKEAAISELTSSLEGPLKRTIPKSVKAGQEAGKAIQEEDGAGDDEPEDDEGRTVFPYERLVTTSEDPAPDIDITQREIYLSAAEFREKIGMKRTAFYKLPKWKQNKLKSAVQLF</sequence>
<dbReference type="GO" id="GO:0051015">
    <property type="term" value="F:actin filament binding"/>
    <property type="evidence" value="ECO:0007669"/>
    <property type="project" value="InterPro"/>
</dbReference>
<dbReference type="AlphaFoldDB" id="A0A9R1PXH3"/>
<dbReference type="Gene3D" id="3.40.20.10">
    <property type="entry name" value="Severin"/>
    <property type="match status" value="1"/>
</dbReference>
<dbReference type="InterPro" id="IPR003128">
    <property type="entry name" value="Villin_headpiece"/>
</dbReference>
<comment type="similarity">
    <text evidence="2">Belongs to the villin/gelsolin family.</text>
</comment>
<dbReference type="InterPro" id="IPR007122">
    <property type="entry name" value="Villin/Gelsolin"/>
</dbReference>
<evidence type="ECO:0000259" key="7">
    <source>
        <dbReference type="PROSITE" id="PS51089"/>
    </source>
</evidence>
<evidence type="ECO:0000313" key="8">
    <source>
        <dbReference type="EMBL" id="VAH51358.1"/>
    </source>
</evidence>
<evidence type="ECO:0000256" key="3">
    <source>
        <dbReference type="ARBA" id="ARBA00022467"/>
    </source>
</evidence>
<dbReference type="SUPFAM" id="SSF47050">
    <property type="entry name" value="VHP, Villin headpiece domain"/>
    <property type="match status" value="1"/>
</dbReference>
<organism evidence="8 9">
    <name type="scientific">Triticum turgidum subsp. durum</name>
    <name type="common">Durum wheat</name>
    <name type="synonym">Triticum durum</name>
    <dbReference type="NCBI Taxonomy" id="4567"/>
    <lineage>
        <taxon>Eukaryota</taxon>
        <taxon>Viridiplantae</taxon>
        <taxon>Streptophyta</taxon>
        <taxon>Embryophyta</taxon>
        <taxon>Tracheophyta</taxon>
        <taxon>Spermatophyta</taxon>
        <taxon>Magnoliopsida</taxon>
        <taxon>Liliopsida</taxon>
        <taxon>Poales</taxon>
        <taxon>Poaceae</taxon>
        <taxon>BOP clade</taxon>
        <taxon>Pooideae</taxon>
        <taxon>Triticodae</taxon>
        <taxon>Triticeae</taxon>
        <taxon>Triticinae</taxon>
        <taxon>Triticum</taxon>
    </lineage>
</organism>
<dbReference type="GO" id="GO:0051693">
    <property type="term" value="P:actin filament capping"/>
    <property type="evidence" value="ECO:0007669"/>
    <property type="project" value="UniProtKB-KW"/>
</dbReference>
<feature type="region of interest" description="Disordered" evidence="6">
    <location>
        <begin position="241"/>
        <end position="274"/>
    </location>
</feature>
<dbReference type="SMART" id="SM00262">
    <property type="entry name" value="GEL"/>
    <property type="match status" value="1"/>
</dbReference>
<dbReference type="GO" id="GO:0005856">
    <property type="term" value="C:cytoskeleton"/>
    <property type="evidence" value="ECO:0007669"/>
    <property type="project" value="UniProtKB-SubCell"/>
</dbReference>
<feature type="region of interest" description="Disordered" evidence="6">
    <location>
        <begin position="143"/>
        <end position="175"/>
    </location>
</feature>
<evidence type="ECO:0000256" key="4">
    <source>
        <dbReference type="ARBA" id="ARBA00023203"/>
    </source>
</evidence>
<reference evidence="8 9" key="1">
    <citation type="submission" date="2017-09" db="EMBL/GenBank/DDBJ databases">
        <authorList>
            <consortium name="International Durum Wheat Genome Sequencing Consortium (IDWGSC)"/>
            <person name="Milanesi L."/>
        </authorList>
    </citation>
    <scope>NUCLEOTIDE SEQUENCE [LARGE SCALE GENOMIC DNA]</scope>
    <source>
        <strain evidence="9">cv. Svevo</strain>
    </source>
</reference>
<accession>A0A9R1PXH3</accession>
<evidence type="ECO:0000256" key="5">
    <source>
        <dbReference type="ARBA" id="ARBA00023212"/>
    </source>
</evidence>
<keyword evidence="3" id="KW-0117">Actin capping</keyword>
<dbReference type="GO" id="GO:0051014">
    <property type="term" value="P:actin filament severing"/>
    <property type="evidence" value="ECO:0007669"/>
    <property type="project" value="TreeGrafter"/>
</dbReference>
<evidence type="ECO:0000256" key="1">
    <source>
        <dbReference type="ARBA" id="ARBA00004245"/>
    </source>
</evidence>
<dbReference type="InterPro" id="IPR029006">
    <property type="entry name" value="ADF-H/Gelsolin-like_dom_sf"/>
</dbReference>
<comment type="subcellular location">
    <subcellularLocation>
        <location evidence="1">Cytoplasm</location>
        <location evidence="1">Cytoskeleton</location>
    </subcellularLocation>
</comment>
<dbReference type="Gene3D" id="1.10.950.10">
    <property type="entry name" value="Villin headpiece domain"/>
    <property type="match status" value="1"/>
</dbReference>
<evidence type="ECO:0000313" key="9">
    <source>
        <dbReference type="Proteomes" id="UP000324705"/>
    </source>
</evidence>
<feature type="domain" description="HP" evidence="7">
    <location>
        <begin position="266"/>
        <end position="331"/>
    </location>
</feature>
<feature type="compositionally biased region" description="Acidic residues" evidence="6">
    <location>
        <begin position="254"/>
        <end position="267"/>
    </location>
</feature>
<dbReference type="InterPro" id="IPR007123">
    <property type="entry name" value="Gelsolin-like_dom"/>
</dbReference>
<keyword evidence="5" id="KW-0963">Cytoplasm</keyword>
<dbReference type="Proteomes" id="UP000324705">
    <property type="component" value="Chromosome 2B"/>
</dbReference>
<keyword evidence="5" id="KW-0206">Cytoskeleton</keyword>
<dbReference type="Gramene" id="TRITD2Bv1G213380.14">
    <property type="protein sequence ID" value="TRITD2Bv1G213380.14"/>
    <property type="gene ID" value="TRITD2Bv1G213380"/>
</dbReference>
<dbReference type="GO" id="GO:0007015">
    <property type="term" value="P:actin filament organization"/>
    <property type="evidence" value="ECO:0007669"/>
    <property type="project" value="UniProtKB-ARBA"/>
</dbReference>
<dbReference type="Pfam" id="PF00626">
    <property type="entry name" value="Gelsolin"/>
    <property type="match status" value="1"/>
</dbReference>
<feature type="region of interest" description="Disordered" evidence="6">
    <location>
        <begin position="190"/>
        <end position="220"/>
    </location>
</feature>
<evidence type="ECO:0000256" key="2">
    <source>
        <dbReference type="ARBA" id="ARBA00008418"/>
    </source>
</evidence>
<gene>
    <name evidence="8" type="ORF">TRITD_2Bv1G213380</name>
</gene>
<dbReference type="SMART" id="SM00153">
    <property type="entry name" value="VHP"/>
    <property type="match status" value="1"/>
</dbReference>
<evidence type="ECO:0000256" key="6">
    <source>
        <dbReference type="SAM" id="MobiDB-lite"/>
    </source>
</evidence>
<protein>
    <recommendedName>
        <fullName evidence="7">HP domain-containing protein</fullName>
    </recommendedName>
</protein>
<dbReference type="PANTHER" id="PTHR11977">
    <property type="entry name" value="VILLIN"/>
    <property type="match status" value="1"/>
</dbReference>
<dbReference type="InterPro" id="IPR036886">
    <property type="entry name" value="Villin_headpiece_dom_sf"/>
</dbReference>
<keyword evidence="9" id="KW-1185">Reference proteome</keyword>